<name>A0A267EUM6_9PLAT</name>
<dbReference type="Pfam" id="PF01529">
    <property type="entry name" value="DHHC"/>
    <property type="match status" value="1"/>
</dbReference>
<evidence type="ECO:0000313" key="13">
    <source>
        <dbReference type="EMBL" id="PAA64774.1"/>
    </source>
</evidence>
<evidence type="ECO:0000256" key="1">
    <source>
        <dbReference type="ARBA" id="ARBA00004127"/>
    </source>
</evidence>
<comment type="catalytic activity">
    <reaction evidence="9 10">
        <text>L-cysteinyl-[protein] + hexadecanoyl-CoA = S-hexadecanoyl-L-cysteinyl-[protein] + CoA</text>
        <dbReference type="Rhea" id="RHEA:36683"/>
        <dbReference type="Rhea" id="RHEA-COMP:10131"/>
        <dbReference type="Rhea" id="RHEA-COMP:11032"/>
        <dbReference type="ChEBI" id="CHEBI:29950"/>
        <dbReference type="ChEBI" id="CHEBI:57287"/>
        <dbReference type="ChEBI" id="CHEBI:57379"/>
        <dbReference type="ChEBI" id="CHEBI:74151"/>
        <dbReference type="EC" id="2.3.1.225"/>
    </reaction>
</comment>
<dbReference type="InterPro" id="IPR039859">
    <property type="entry name" value="PFA4/ZDH16/20/ERF2-like"/>
</dbReference>
<evidence type="ECO:0000256" key="2">
    <source>
        <dbReference type="ARBA" id="ARBA00022679"/>
    </source>
</evidence>
<feature type="transmembrane region" description="Helical" evidence="10">
    <location>
        <begin position="220"/>
        <end position="244"/>
    </location>
</feature>
<dbReference type="PANTHER" id="PTHR22883:SF43">
    <property type="entry name" value="PALMITOYLTRANSFERASE APP"/>
    <property type="match status" value="1"/>
</dbReference>
<gene>
    <name evidence="13" type="ORF">BOX15_Mlig022028g1</name>
    <name evidence="14" type="ORF">BOX15_Mlig022842g2</name>
</gene>
<dbReference type="GO" id="GO:0019706">
    <property type="term" value="F:protein-cysteine S-palmitoyltransferase activity"/>
    <property type="evidence" value="ECO:0007669"/>
    <property type="project" value="UniProtKB-EC"/>
</dbReference>
<reference evidence="14 15" key="1">
    <citation type="submission" date="2017-06" db="EMBL/GenBank/DDBJ databases">
        <title>A platform for efficient transgenesis in Macrostomum lignano, a flatworm model organism for stem cell research.</title>
        <authorList>
            <person name="Berezikov E."/>
        </authorList>
    </citation>
    <scope>NUCLEOTIDE SEQUENCE [LARGE SCALE GENOMIC DNA]</scope>
    <source>
        <strain evidence="14">DV1</strain>
        <tissue evidence="14">Whole organism</tissue>
    </source>
</reference>
<keyword evidence="8 10" id="KW-0012">Acyltransferase</keyword>
<keyword evidence="7" id="KW-0449">Lipoprotein</keyword>
<sequence length="399" mass="44009">MPEPPWREYRGRSRIACGGRCVMARNMAIFYLTLGLIIICSALFFAFDCRFLAASLSPAVPAAAAVQFVFVLCCLFRTTCSDPGIVPRGTPEEAAWIEEEIEPPKAEPHGAYRPQPRLKDVVIGGRVFKLKYCYTCKLWRPPRASHCSSCDNCVDRFDHHCPWVGNCVGRRNYRYFFMFLASLSVYCVYIMVFSIANIAILAKAKDNLFDALKESPASILVALVAFFSIWSVMGLAGFHVLLMCREVSTNEDIKGVFNKKRNPDCINPFDRGDGCANCCYVLFGPTQPSLLNVRPWRDDENNSDGEPYADGVGAGVISNTDGGEFDDQEDNGARELSSAEGLLSNGAGAGGGRRRGEPQYGSTETASVAQAEELPIGQVRITKSERSDSRPVNWESPEL</sequence>
<organism evidence="14 15">
    <name type="scientific">Macrostomum lignano</name>
    <dbReference type="NCBI Taxonomy" id="282301"/>
    <lineage>
        <taxon>Eukaryota</taxon>
        <taxon>Metazoa</taxon>
        <taxon>Spiralia</taxon>
        <taxon>Lophotrochozoa</taxon>
        <taxon>Platyhelminthes</taxon>
        <taxon>Rhabditophora</taxon>
        <taxon>Macrostomorpha</taxon>
        <taxon>Macrostomida</taxon>
        <taxon>Macrostomidae</taxon>
        <taxon>Macrostomum</taxon>
    </lineage>
</organism>
<feature type="transmembrane region" description="Helical" evidence="10">
    <location>
        <begin position="28"/>
        <end position="47"/>
    </location>
</feature>
<keyword evidence="6" id="KW-0564">Palmitate</keyword>
<feature type="domain" description="Palmitoyltransferase DHHC" evidence="12">
    <location>
        <begin position="129"/>
        <end position="254"/>
    </location>
</feature>
<feature type="transmembrane region" description="Helical" evidence="10">
    <location>
        <begin position="59"/>
        <end position="78"/>
    </location>
</feature>
<dbReference type="EMBL" id="NIVC01001716">
    <property type="protein sequence ID" value="PAA64774.1"/>
    <property type="molecule type" value="Genomic_DNA"/>
</dbReference>
<evidence type="ECO:0000256" key="3">
    <source>
        <dbReference type="ARBA" id="ARBA00022692"/>
    </source>
</evidence>
<evidence type="ECO:0000256" key="10">
    <source>
        <dbReference type="RuleBase" id="RU079119"/>
    </source>
</evidence>
<keyword evidence="2 10" id="KW-0808">Transferase</keyword>
<keyword evidence="15" id="KW-1185">Reference proteome</keyword>
<keyword evidence="3 10" id="KW-0812">Transmembrane</keyword>
<feature type="compositionally biased region" description="Low complexity" evidence="11">
    <location>
        <begin position="335"/>
        <end position="346"/>
    </location>
</feature>
<dbReference type="GO" id="GO:0005794">
    <property type="term" value="C:Golgi apparatus"/>
    <property type="evidence" value="ECO:0007669"/>
    <property type="project" value="TreeGrafter"/>
</dbReference>
<dbReference type="EMBL" id="NIVC01001672">
    <property type="protein sequence ID" value="PAA65218.1"/>
    <property type="molecule type" value="Genomic_DNA"/>
</dbReference>
<evidence type="ECO:0000256" key="11">
    <source>
        <dbReference type="SAM" id="MobiDB-lite"/>
    </source>
</evidence>
<dbReference type="PROSITE" id="PS50216">
    <property type="entry name" value="DHHC"/>
    <property type="match status" value="1"/>
</dbReference>
<feature type="region of interest" description="Disordered" evidence="11">
    <location>
        <begin position="293"/>
        <end position="399"/>
    </location>
</feature>
<evidence type="ECO:0000256" key="7">
    <source>
        <dbReference type="ARBA" id="ARBA00023288"/>
    </source>
</evidence>
<accession>A0A267EUM6</accession>
<evidence type="ECO:0000259" key="12">
    <source>
        <dbReference type="Pfam" id="PF01529"/>
    </source>
</evidence>
<dbReference type="STRING" id="282301.A0A267EUM6"/>
<feature type="transmembrane region" description="Helical" evidence="10">
    <location>
        <begin position="175"/>
        <end position="200"/>
    </location>
</feature>
<evidence type="ECO:0000256" key="4">
    <source>
        <dbReference type="ARBA" id="ARBA00022989"/>
    </source>
</evidence>
<evidence type="ECO:0000256" key="5">
    <source>
        <dbReference type="ARBA" id="ARBA00023136"/>
    </source>
</evidence>
<evidence type="ECO:0000313" key="14">
    <source>
        <dbReference type="EMBL" id="PAA65218.1"/>
    </source>
</evidence>
<keyword evidence="4 10" id="KW-1133">Transmembrane helix</keyword>
<comment type="similarity">
    <text evidence="10">Belongs to the DHHC palmitoyltransferase family.</text>
</comment>
<dbReference type="Proteomes" id="UP000215902">
    <property type="component" value="Unassembled WGS sequence"/>
</dbReference>
<dbReference type="InterPro" id="IPR001594">
    <property type="entry name" value="Palmitoyltrfase_DHHC"/>
</dbReference>
<comment type="subcellular location">
    <subcellularLocation>
        <location evidence="1">Endomembrane system</location>
        <topology evidence="1">Multi-pass membrane protein</topology>
    </subcellularLocation>
</comment>
<protein>
    <recommendedName>
        <fullName evidence="10">Palmitoyltransferase</fullName>
        <ecNumber evidence="10">2.3.1.225</ecNumber>
    </recommendedName>
</protein>
<dbReference type="PANTHER" id="PTHR22883">
    <property type="entry name" value="ZINC FINGER DHHC DOMAIN CONTAINING PROTEIN"/>
    <property type="match status" value="1"/>
</dbReference>
<dbReference type="EC" id="2.3.1.225" evidence="10"/>
<proteinExistence type="inferred from homology"/>
<evidence type="ECO:0000256" key="6">
    <source>
        <dbReference type="ARBA" id="ARBA00023139"/>
    </source>
</evidence>
<keyword evidence="5 10" id="KW-0472">Membrane</keyword>
<evidence type="ECO:0000256" key="9">
    <source>
        <dbReference type="ARBA" id="ARBA00048048"/>
    </source>
</evidence>
<dbReference type="GO" id="GO:0006612">
    <property type="term" value="P:protein targeting to membrane"/>
    <property type="evidence" value="ECO:0007669"/>
    <property type="project" value="TreeGrafter"/>
</dbReference>
<comment type="domain">
    <text evidence="10">The DHHC domain is required for palmitoyltransferase activity.</text>
</comment>
<comment type="caution">
    <text evidence="14">The sequence shown here is derived from an EMBL/GenBank/DDBJ whole genome shotgun (WGS) entry which is preliminary data.</text>
</comment>
<dbReference type="GO" id="GO:0005783">
    <property type="term" value="C:endoplasmic reticulum"/>
    <property type="evidence" value="ECO:0007669"/>
    <property type="project" value="TreeGrafter"/>
</dbReference>
<dbReference type="AlphaFoldDB" id="A0A267EUM6"/>
<evidence type="ECO:0000256" key="8">
    <source>
        <dbReference type="ARBA" id="ARBA00023315"/>
    </source>
</evidence>
<dbReference type="OrthoDB" id="4096362at2759"/>
<evidence type="ECO:0000313" key="15">
    <source>
        <dbReference type="Proteomes" id="UP000215902"/>
    </source>
</evidence>